<accession>A0A482XTU9</accession>
<proteinExistence type="predicted"/>
<gene>
    <name evidence="2" type="ORF">LSTR_LSTR010274</name>
</gene>
<keyword evidence="3" id="KW-1185">Reference proteome</keyword>
<organism evidence="2 3">
    <name type="scientific">Laodelphax striatellus</name>
    <name type="common">Small brown planthopper</name>
    <name type="synonym">Delphax striatella</name>
    <dbReference type="NCBI Taxonomy" id="195883"/>
    <lineage>
        <taxon>Eukaryota</taxon>
        <taxon>Metazoa</taxon>
        <taxon>Ecdysozoa</taxon>
        <taxon>Arthropoda</taxon>
        <taxon>Hexapoda</taxon>
        <taxon>Insecta</taxon>
        <taxon>Pterygota</taxon>
        <taxon>Neoptera</taxon>
        <taxon>Paraneoptera</taxon>
        <taxon>Hemiptera</taxon>
        <taxon>Auchenorrhyncha</taxon>
        <taxon>Fulgoroidea</taxon>
        <taxon>Delphacidae</taxon>
        <taxon>Criomorphinae</taxon>
        <taxon>Laodelphax</taxon>
    </lineage>
</organism>
<evidence type="ECO:0000313" key="2">
    <source>
        <dbReference type="EMBL" id="RZF48311.1"/>
    </source>
</evidence>
<protein>
    <submittedName>
        <fullName evidence="2">Uncharacterized protein</fullName>
    </submittedName>
</protein>
<name>A0A482XTU9_LAOST</name>
<evidence type="ECO:0000256" key="1">
    <source>
        <dbReference type="SAM" id="MobiDB-lite"/>
    </source>
</evidence>
<dbReference type="InParanoid" id="A0A482XTU9"/>
<comment type="caution">
    <text evidence="2">The sequence shown here is derived from an EMBL/GenBank/DDBJ whole genome shotgun (WGS) entry which is preliminary data.</text>
</comment>
<evidence type="ECO:0000313" key="3">
    <source>
        <dbReference type="Proteomes" id="UP000291343"/>
    </source>
</evidence>
<feature type="region of interest" description="Disordered" evidence="1">
    <location>
        <begin position="48"/>
        <end position="74"/>
    </location>
</feature>
<sequence>MGKRGGRARVTDRDWRRGLVLEARVHDGLKSRIVRNVGMNVWRHHTNARPPASARLQMSKMRFPPPHLGGSALF</sequence>
<dbReference type="Proteomes" id="UP000291343">
    <property type="component" value="Unassembled WGS sequence"/>
</dbReference>
<dbReference type="AlphaFoldDB" id="A0A482XTU9"/>
<dbReference type="EMBL" id="QKKF02002576">
    <property type="protein sequence ID" value="RZF48311.1"/>
    <property type="molecule type" value="Genomic_DNA"/>
</dbReference>
<reference evidence="2 3" key="1">
    <citation type="journal article" date="2017" name="Gigascience">
        <title>Genome sequence of the small brown planthopper, Laodelphax striatellus.</title>
        <authorList>
            <person name="Zhu J."/>
            <person name="Jiang F."/>
            <person name="Wang X."/>
            <person name="Yang P."/>
            <person name="Bao Y."/>
            <person name="Zhao W."/>
            <person name="Wang W."/>
            <person name="Lu H."/>
            <person name="Wang Q."/>
            <person name="Cui N."/>
            <person name="Li J."/>
            <person name="Chen X."/>
            <person name="Luo L."/>
            <person name="Yu J."/>
            <person name="Kang L."/>
            <person name="Cui F."/>
        </authorList>
    </citation>
    <scope>NUCLEOTIDE SEQUENCE [LARGE SCALE GENOMIC DNA]</scope>
    <source>
        <strain evidence="2">Lst14</strain>
    </source>
</reference>